<accession>A0A9N8KR30</accession>
<feature type="region of interest" description="Disordered" evidence="1">
    <location>
        <begin position="50"/>
        <end position="79"/>
    </location>
</feature>
<organism evidence="2 3">
    <name type="scientific">Chrysodeixis includens</name>
    <name type="common">Soybean looper</name>
    <name type="synonym">Pseudoplusia includens</name>
    <dbReference type="NCBI Taxonomy" id="689277"/>
    <lineage>
        <taxon>Eukaryota</taxon>
        <taxon>Metazoa</taxon>
        <taxon>Ecdysozoa</taxon>
        <taxon>Arthropoda</taxon>
        <taxon>Hexapoda</taxon>
        <taxon>Insecta</taxon>
        <taxon>Pterygota</taxon>
        <taxon>Neoptera</taxon>
        <taxon>Endopterygota</taxon>
        <taxon>Lepidoptera</taxon>
        <taxon>Glossata</taxon>
        <taxon>Ditrysia</taxon>
        <taxon>Noctuoidea</taxon>
        <taxon>Noctuidae</taxon>
        <taxon>Plusiinae</taxon>
        <taxon>Chrysodeixis</taxon>
    </lineage>
</organism>
<dbReference type="Proteomes" id="UP001154114">
    <property type="component" value="Chromosome 1"/>
</dbReference>
<gene>
    <name evidence="2" type="ORF">CINC_LOCUS105</name>
</gene>
<sequence length="264" mass="29381">MEGLANTFKNFLDGGARVGLLSEEFRQDVEMGEVTETDIHNSPHRYRSIRDSGRGFVPDHDLADSDIEDDRSSAGSFNDPLNDEAKSILSSLENIAAGRDIEPAWEGSSHVIWTSPGVYPTEEFRSAMKLLLSVIRSINRDSGSSYIVNVGRPDTLFITRADSLTISKGRNYPCKARSPSPATQPDDCDLKSLIELFAQGIRLRDKDEPGKFLTVNLNTPGFNTQEIKTVYLKGIKTVGGILEHIWVSKGRWNYIRSSYDVSHL</sequence>
<proteinExistence type="predicted"/>
<reference evidence="2" key="1">
    <citation type="submission" date="2021-12" db="EMBL/GenBank/DDBJ databases">
        <authorList>
            <person name="King R."/>
        </authorList>
    </citation>
    <scope>NUCLEOTIDE SEQUENCE</scope>
</reference>
<evidence type="ECO:0000313" key="2">
    <source>
        <dbReference type="EMBL" id="CAD0193808.1"/>
    </source>
</evidence>
<keyword evidence="3" id="KW-1185">Reference proteome</keyword>
<evidence type="ECO:0000256" key="1">
    <source>
        <dbReference type="SAM" id="MobiDB-lite"/>
    </source>
</evidence>
<dbReference type="AlphaFoldDB" id="A0A9N8KR30"/>
<feature type="compositionally biased region" description="Basic and acidic residues" evidence="1">
    <location>
        <begin position="50"/>
        <end position="63"/>
    </location>
</feature>
<dbReference type="EMBL" id="LR824004">
    <property type="protein sequence ID" value="CAD0193808.1"/>
    <property type="molecule type" value="Genomic_DNA"/>
</dbReference>
<evidence type="ECO:0000313" key="3">
    <source>
        <dbReference type="Proteomes" id="UP001154114"/>
    </source>
</evidence>
<dbReference type="OrthoDB" id="7375135at2759"/>
<name>A0A9N8KR30_CHRIL</name>
<protein>
    <submittedName>
        <fullName evidence="2">Uncharacterized protein</fullName>
    </submittedName>
</protein>